<reference evidence="1 2" key="1">
    <citation type="submission" date="2023-08" db="EMBL/GenBank/DDBJ databases">
        <authorList>
            <person name="Du S."/>
            <person name="Wu Z."/>
            <person name="Wu Y."/>
            <person name="Yang M."/>
            <person name="Shao J."/>
            <person name="Liu H."/>
            <person name="Zhao Y."/>
            <person name="Zhang Z."/>
        </authorList>
    </citation>
    <scope>NUCLEOTIDE SEQUENCE [LARGE SCALE GENOMIC DNA]</scope>
</reference>
<dbReference type="InterPro" id="IPR036098">
    <property type="entry name" value="Thymidylate_synthase_ThyX_sf"/>
</dbReference>
<dbReference type="Pfam" id="PF02511">
    <property type="entry name" value="Thy1"/>
    <property type="match status" value="1"/>
</dbReference>
<dbReference type="GO" id="GO:0004799">
    <property type="term" value="F:thymidylate synthase activity"/>
    <property type="evidence" value="ECO:0007669"/>
    <property type="project" value="TreeGrafter"/>
</dbReference>
<dbReference type="InterPro" id="IPR003669">
    <property type="entry name" value="Thymidylate_synthase_ThyX"/>
</dbReference>
<dbReference type="SUPFAM" id="SSF69796">
    <property type="entry name" value="Thymidylate synthase-complementing protein Thy1"/>
    <property type="match status" value="1"/>
</dbReference>
<evidence type="ECO:0000313" key="1">
    <source>
        <dbReference type="EMBL" id="WMM95320.1"/>
    </source>
</evidence>
<dbReference type="GO" id="GO:0006231">
    <property type="term" value="P:dTMP biosynthetic process"/>
    <property type="evidence" value="ECO:0007669"/>
    <property type="project" value="InterPro"/>
</dbReference>
<dbReference type="EMBL" id="OR420743">
    <property type="protein sequence ID" value="WMM95320.1"/>
    <property type="molecule type" value="Genomic_DNA"/>
</dbReference>
<dbReference type="GO" id="GO:0050797">
    <property type="term" value="F:thymidylate synthase (FAD) activity"/>
    <property type="evidence" value="ECO:0007669"/>
    <property type="project" value="InterPro"/>
</dbReference>
<gene>
    <name evidence="1" type="ORF">CRP125_gp17</name>
</gene>
<dbReference type="NCBIfam" id="TIGR02170">
    <property type="entry name" value="thyX"/>
    <property type="match status" value="1"/>
</dbReference>
<dbReference type="GO" id="GO:0070402">
    <property type="term" value="F:NADPH binding"/>
    <property type="evidence" value="ECO:0007669"/>
    <property type="project" value="TreeGrafter"/>
</dbReference>
<dbReference type="PANTHER" id="PTHR34934:SF1">
    <property type="entry name" value="FLAVIN-DEPENDENT THYMIDYLATE SYNTHASE"/>
    <property type="match status" value="1"/>
</dbReference>
<dbReference type="CDD" id="cd20175">
    <property type="entry name" value="ThyX"/>
    <property type="match status" value="1"/>
</dbReference>
<keyword evidence="2" id="KW-1185">Reference proteome</keyword>
<dbReference type="Proteomes" id="UP001302562">
    <property type="component" value="Segment"/>
</dbReference>
<protein>
    <submittedName>
        <fullName evidence="1">Thymidylate synthase</fullName>
    </submittedName>
</protein>
<proteinExistence type="predicted"/>
<accession>A0AAX3ZVS5</accession>
<dbReference type="GO" id="GO:0050660">
    <property type="term" value="F:flavin adenine dinucleotide binding"/>
    <property type="evidence" value="ECO:0007669"/>
    <property type="project" value="InterPro"/>
</dbReference>
<evidence type="ECO:0000313" key="2">
    <source>
        <dbReference type="Proteomes" id="UP001302562"/>
    </source>
</evidence>
<dbReference type="Gene3D" id="3.30.1360.170">
    <property type="match status" value="1"/>
</dbReference>
<sequence length="214" mass="24572">MRMIDVSYMTHMGDDDLVVDAARVSFDKQADAYGPTRNARLINFLAREQHMHPFSHPQATFRCAAPIFVARQLAKHQVGGTWNEVSRRYVKSQPAYWKPEFFRAAADDVKQGSSPDPHRRSEEFLEEYHDICIDAIACYNKMVALGICAEQARAILPQGAITEWVWTGSLLFWSRVYNLRIKPDTQKETREFAELLGEQMQSLYPLSWKALTDG</sequence>
<name>A0AAX3ZVS5_9CAUD</name>
<dbReference type="PANTHER" id="PTHR34934">
    <property type="entry name" value="FLAVIN-DEPENDENT THYMIDYLATE SYNTHASE"/>
    <property type="match status" value="1"/>
</dbReference>
<organism evidence="1 2">
    <name type="scientific">Roseobacter phage CRP-125</name>
    <dbReference type="NCBI Taxonomy" id="3072844"/>
    <lineage>
        <taxon>Viruses</taxon>
        <taxon>Duplodnaviria</taxon>
        <taxon>Heunggongvirae</taxon>
        <taxon>Uroviricota</taxon>
        <taxon>Caudoviricetes</taxon>
        <taxon>Autographivirales</taxon>
        <taxon>Autographivirales incertae sedis</taxon>
        <taxon>Actaeavirus</taxon>
        <taxon>Actaeavirus CRP125</taxon>
    </lineage>
</organism>